<evidence type="ECO:0000259" key="3">
    <source>
        <dbReference type="Pfam" id="PF13898"/>
    </source>
</evidence>
<keyword evidence="2" id="KW-0833">Ubl conjugation pathway</keyword>
<feature type="domain" description="Deubiquitinating enzyme MINDY-3/4 conserved" evidence="3">
    <location>
        <begin position="75"/>
        <end position="131"/>
    </location>
</feature>
<keyword evidence="2" id="KW-0645">Protease</keyword>
<proteinExistence type="inferred from homology"/>
<dbReference type="InterPro" id="IPR025257">
    <property type="entry name" value="MINDY-3/4_CD"/>
</dbReference>
<evidence type="ECO:0000313" key="4">
    <source>
        <dbReference type="EMBL" id="PKU31998.1"/>
    </source>
</evidence>
<keyword evidence="5" id="KW-1185">Reference proteome</keyword>
<dbReference type="EMBL" id="KZ511953">
    <property type="protein sequence ID" value="PKU31998.1"/>
    <property type="molecule type" value="Genomic_DNA"/>
</dbReference>
<evidence type="ECO:0000256" key="2">
    <source>
        <dbReference type="RuleBase" id="RU367088"/>
    </source>
</evidence>
<protein>
    <recommendedName>
        <fullName evidence="2">Ubiquitin carboxyl-terminal hydrolase MINDY</fullName>
        <ecNumber evidence="2">3.4.19.12</ecNumber>
    </recommendedName>
</protein>
<name>A0A2I0TDW3_LIMLA</name>
<comment type="catalytic activity">
    <reaction evidence="2">
        <text>Thiol-dependent hydrolysis of ester, thioester, amide, peptide and isopeptide bonds formed by the C-terminal Gly of ubiquitin (a 76-residue protein attached to proteins as an intracellular targeting signal).</text>
        <dbReference type="EC" id="3.4.19.12"/>
    </reaction>
</comment>
<evidence type="ECO:0000313" key="5">
    <source>
        <dbReference type="Proteomes" id="UP000233556"/>
    </source>
</evidence>
<comment type="similarity">
    <text evidence="1 2">Belongs to the MINDY deubiquitinase family. FAM188 subfamily.</text>
</comment>
<dbReference type="PANTHER" id="PTHR12473:SF8">
    <property type="entry name" value="UBIQUITIN CARBOXYL-TERMINAL HYDROLASE MINDY-4-RELATED"/>
    <property type="match status" value="1"/>
</dbReference>
<dbReference type="Proteomes" id="UP000233556">
    <property type="component" value="Unassembled WGS sequence"/>
</dbReference>
<organism evidence="4 5">
    <name type="scientific">Limosa lapponica baueri</name>
    <dbReference type="NCBI Taxonomy" id="1758121"/>
    <lineage>
        <taxon>Eukaryota</taxon>
        <taxon>Metazoa</taxon>
        <taxon>Chordata</taxon>
        <taxon>Craniata</taxon>
        <taxon>Vertebrata</taxon>
        <taxon>Euteleostomi</taxon>
        <taxon>Archelosauria</taxon>
        <taxon>Archosauria</taxon>
        <taxon>Dinosauria</taxon>
        <taxon>Saurischia</taxon>
        <taxon>Theropoda</taxon>
        <taxon>Coelurosauria</taxon>
        <taxon>Aves</taxon>
        <taxon>Neognathae</taxon>
        <taxon>Neoaves</taxon>
        <taxon>Charadriiformes</taxon>
        <taxon>Scolopacidae</taxon>
        <taxon>Limosa</taxon>
    </lineage>
</organism>
<dbReference type="PANTHER" id="PTHR12473">
    <property type="entry name" value="UBIQUITIN CARBOXYL-TERMINAL HYDROLASE MINDY-4-RELATED"/>
    <property type="match status" value="1"/>
</dbReference>
<dbReference type="GO" id="GO:0004843">
    <property type="term" value="F:cysteine-type deubiquitinase activity"/>
    <property type="evidence" value="ECO:0007669"/>
    <property type="project" value="UniProtKB-UniRule"/>
</dbReference>
<dbReference type="GO" id="GO:0071108">
    <property type="term" value="P:protein K48-linked deubiquitination"/>
    <property type="evidence" value="ECO:0007669"/>
    <property type="project" value="InterPro"/>
</dbReference>
<accession>A0A2I0TDW3</accession>
<gene>
    <name evidence="4" type="ORF">llap_17698</name>
</gene>
<dbReference type="EC" id="3.4.19.12" evidence="2"/>
<reference evidence="5" key="1">
    <citation type="submission" date="2017-11" db="EMBL/GenBank/DDBJ databases">
        <authorList>
            <person name="Lima N.C."/>
            <person name="Parody-Merino A.M."/>
            <person name="Battley P.F."/>
            <person name="Fidler A.E."/>
            <person name="Prosdocimi F."/>
        </authorList>
    </citation>
    <scope>NUCLEOTIDE SEQUENCE [LARGE SCALE GENOMIC DNA]</scope>
</reference>
<dbReference type="InterPro" id="IPR039785">
    <property type="entry name" value="MINY3/4"/>
</dbReference>
<dbReference type="Pfam" id="PF13898">
    <property type="entry name" value="MINDY-3_4_CD"/>
    <property type="match status" value="1"/>
</dbReference>
<dbReference type="GO" id="GO:1990380">
    <property type="term" value="F:K48-linked deubiquitinase activity"/>
    <property type="evidence" value="ECO:0007669"/>
    <property type="project" value="UniProtKB-UniRule"/>
</dbReference>
<dbReference type="AlphaFoldDB" id="A0A2I0TDW3"/>
<sequence length="159" mass="17601">MRKSPTSNCYKEDQMKDVLELVDVEDEERAGEVSKNPDLSTLSMLQVVSKAIDISLAKTKLALIRQSIWAVGLGCLQPSEVHRTKCLTMAIADILWRAGGNEKAIVALPSGRQQFTPVGKYKADGILETLINSAYFYWSAVKVNMDPFKLTSMSMSIKS</sequence>
<comment type="function">
    <text evidence="2">Hydrolase that can remove 'Lys-48'-linked conjugated ubiquitin from proteins.</text>
</comment>
<evidence type="ECO:0000256" key="1">
    <source>
        <dbReference type="ARBA" id="ARBA00011074"/>
    </source>
</evidence>
<keyword evidence="2" id="KW-0378">Hydrolase</keyword>
<dbReference type="GO" id="GO:0006508">
    <property type="term" value="P:proteolysis"/>
    <property type="evidence" value="ECO:0007669"/>
    <property type="project" value="UniProtKB-KW"/>
</dbReference>
<reference evidence="5" key="2">
    <citation type="submission" date="2017-12" db="EMBL/GenBank/DDBJ databases">
        <title>Genome sequence of the Bar-tailed Godwit (Limosa lapponica baueri).</title>
        <authorList>
            <person name="Lima N.C.B."/>
            <person name="Parody-Merino A.M."/>
            <person name="Battley P.F."/>
            <person name="Fidler A.E."/>
            <person name="Prosdocimi F."/>
        </authorList>
    </citation>
    <scope>NUCLEOTIDE SEQUENCE [LARGE SCALE GENOMIC DNA]</scope>
</reference>
<keyword evidence="2" id="KW-0788">Thiol protease</keyword>
<dbReference type="OrthoDB" id="10263628at2759"/>